<name>A0A2V1AZN3_9ASCO</name>
<dbReference type="GO" id="GO:0016926">
    <property type="term" value="P:protein desumoylation"/>
    <property type="evidence" value="ECO:0007669"/>
    <property type="project" value="TreeGrafter"/>
</dbReference>
<organism evidence="7 8">
    <name type="scientific">Candidozyma haemuli</name>
    <dbReference type="NCBI Taxonomy" id="45357"/>
    <lineage>
        <taxon>Eukaryota</taxon>
        <taxon>Fungi</taxon>
        <taxon>Dikarya</taxon>
        <taxon>Ascomycota</taxon>
        <taxon>Saccharomycotina</taxon>
        <taxon>Pichiomycetes</taxon>
        <taxon>Metschnikowiaceae</taxon>
        <taxon>Candidozyma</taxon>
    </lineage>
</organism>
<protein>
    <recommendedName>
        <fullName evidence="6">Ubiquitin-like protease family profile domain-containing protein</fullName>
    </recommendedName>
</protein>
<dbReference type="Gene3D" id="3.40.395.10">
    <property type="entry name" value="Adenoviral Proteinase, Chain A"/>
    <property type="match status" value="1"/>
</dbReference>
<comment type="similarity">
    <text evidence="1">Belongs to the peptidase C48 family.</text>
</comment>
<keyword evidence="4" id="KW-0788">Thiol protease</keyword>
<evidence type="ECO:0000256" key="4">
    <source>
        <dbReference type="ARBA" id="ARBA00022807"/>
    </source>
</evidence>
<comment type="caution">
    <text evidence="7">The sequence shown here is derived from an EMBL/GenBank/DDBJ whole genome shotgun (WGS) entry which is preliminary data.</text>
</comment>
<dbReference type="RefSeq" id="XP_025344470.1">
    <property type="nucleotide sequence ID" value="XM_025487454.1"/>
</dbReference>
<reference evidence="7 8" key="1">
    <citation type="submission" date="2017-12" db="EMBL/GenBank/DDBJ databases">
        <title>Genome Sequence of a Multidrug-Resistant Candida haemulonii Isolate from a Patient with Chronic Leg Ulcers in Israel.</title>
        <authorList>
            <person name="Chow N.A."/>
            <person name="Gade L."/>
            <person name="Batra D."/>
            <person name="Rowe L.A."/>
            <person name="Ben-Ami R."/>
            <person name="Loparev V.N."/>
            <person name="Litvintseva A.P."/>
        </authorList>
    </citation>
    <scope>NUCLEOTIDE SEQUENCE [LARGE SCALE GENOMIC DNA]</scope>
    <source>
        <strain evidence="7 8">B11899</strain>
    </source>
</reference>
<accession>A0A2V1AZN3</accession>
<feature type="domain" description="Ubiquitin-like protease family profile" evidence="6">
    <location>
        <begin position="303"/>
        <end position="461"/>
    </location>
</feature>
<dbReference type="GeneID" id="37009150"/>
<evidence type="ECO:0000256" key="2">
    <source>
        <dbReference type="ARBA" id="ARBA00022670"/>
    </source>
</evidence>
<dbReference type="EMBL" id="PKFO01000011">
    <property type="protein sequence ID" value="PVH23530.1"/>
    <property type="molecule type" value="Genomic_DNA"/>
</dbReference>
<feature type="region of interest" description="Disordered" evidence="5">
    <location>
        <begin position="92"/>
        <end position="129"/>
    </location>
</feature>
<dbReference type="PROSITE" id="PS50600">
    <property type="entry name" value="ULP_PROTEASE"/>
    <property type="match status" value="1"/>
</dbReference>
<evidence type="ECO:0000256" key="1">
    <source>
        <dbReference type="ARBA" id="ARBA00005234"/>
    </source>
</evidence>
<gene>
    <name evidence="7" type="ORF">CXQ85_003820</name>
</gene>
<keyword evidence="2" id="KW-0645">Protease</keyword>
<dbReference type="Pfam" id="PF02902">
    <property type="entry name" value="Peptidase_C48"/>
    <property type="match status" value="1"/>
</dbReference>
<evidence type="ECO:0000259" key="6">
    <source>
        <dbReference type="PROSITE" id="PS50600"/>
    </source>
</evidence>
<dbReference type="InterPro" id="IPR003653">
    <property type="entry name" value="Peptidase_C48_C"/>
</dbReference>
<proteinExistence type="inferred from homology"/>
<dbReference type="AlphaFoldDB" id="A0A2V1AZN3"/>
<feature type="compositionally biased region" description="Basic and acidic residues" evidence="5">
    <location>
        <begin position="92"/>
        <end position="113"/>
    </location>
</feature>
<evidence type="ECO:0000256" key="5">
    <source>
        <dbReference type="SAM" id="MobiDB-lite"/>
    </source>
</evidence>
<dbReference type="OrthoDB" id="1939479at2759"/>
<dbReference type="GO" id="GO:0005634">
    <property type="term" value="C:nucleus"/>
    <property type="evidence" value="ECO:0007669"/>
    <property type="project" value="TreeGrafter"/>
</dbReference>
<dbReference type="SUPFAM" id="SSF54001">
    <property type="entry name" value="Cysteine proteinases"/>
    <property type="match status" value="1"/>
</dbReference>
<evidence type="ECO:0000256" key="3">
    <source>
        <dbReference type="ARBA" id="ARBA00022801"/>
    </source>
</evidence>
<dbReference type="GO" id="GO:0016929">
    <property type="term" value="F:deSUMOylase activity"/>
    <property type="evidence" value="ECO:0007669"/>
    <property type="project" value="TreeGrafter"/>
</dbReference>
<dbReference type="GO" id="GO:0006508">
    <property type="term" value="P:proteolysis"/>
    <property type="evidence" value="ECO:0007669"/>
    <property type="project" value="UniProtKB-KW"/>
</dbReference>
<dbReference type="Proteomes" id="UP000244309">
    <property type="component" value="Unassembled WGS sequence"/>
</dbReference>
<dbReference type="PANTHER" id="PTHR12606">
    <property type="entry name" value="SENTRIN/SUMO-SPECIFIC PROTEASE"/>
    <property type="match status" value="1"/>
</dbReference>
<dbReference type="PANTHER" id="PTHR12606:SF141">
    <property type="entry name" value="GH15225P-RELATED"/>
    <property type="match status" value="1"/>
</dbReference>
<feature type="region of interest" description="Disordered" evidence="5">
    <location>
        <begin position="1"/>
        <end position="25"/>
    </location>
</feature>
<dbReference type="STRING" id="45357.A0A2V1AZN3"/>
<dbReference type="InterPro" id="IPR038765">
    <property type="entry name" value="Papain-like_cys_pep_sf"/>
</dbReference>
<evidence type="ECO:0000313" key="7">
    <source>
        <dbReference type="EMBL" id="PVH23530.1"/>
    </source>
</evidence>
<evidence type="ECO:0000313" key="8">
    <source>
        <dbReference type="Proteomes" id="UP000244309"/>
    </source>
</evidence>
<feature type="compositionally biased region" description="Polar residues" evidence="5">
    <location>
        <begin position="1"/>
        <end position="12"/>
    </location>
</feature>
<dbReference type="VEuPathDB" id="FungiDB:CXQ85_003820"/>
<keyword evidence="8" id="KW-1185">Reference proteome</keyword>
<keyword evidence="3" id="KW-0378">Hydrolase</keyword>
<sequence>MFSGNPLSTRNRVQYVPPSRPRQDPEITIDLLSTENNEVHEEVTQQRNRDRPQVFSKDAIYTLISTTYSLLVIAFFKTLVDKVKRRSLEPVHVEEEVEDQPKESETEEPKPIEIPEPAPSPKLAPLSYSQVTKPDPYESLFSIDSDEDIDDSVQYGTSLAISKNNFKARNTEEEHAYHISNSTTFLNNKFLNSDILTGTDDASDFFSLSKPTDEYDAAVSKFYQPFKPLPKQQKTLTETILAGFPSVTSILRDEQKKIQNLITKERKTVSSAIPPLAKDQLDLVNSYWGSRNPSVQVASAYSIDLTVRDLSTLADGQWLNDNVIDFYLNMVTDQNKSVYCWTTHFYSTLKQKGYQGVARWAKRRKINVFEKDRVIVPINIMSTHWALAVVDNKRKTISYFDSLASRGNVSAVELLQVYMSKEAERLSLPPVTYDLIPGEKTPQQQNGFDCGVFTCTVAKFMSREQPLSFGQQDMRNIRRRMAYEIISQTLLDNPATAGPHL</sequence>